<dbReference type="Proteomes" id="UP000784294">
    <property type="component" value="Unassembled WGS sequence"/>
</dbReference>
<evidence type="ECO:0000313" key="2">
    <source>
        <dbReference type="Proteomes" id="UP000784294"/>
    </source>
</evidence>
<sequence length="243" mass="27021">MQAFVQTIKQAKLAYSESCPLLDARCSSVSLRFSCSVRLTSHVSVHPADVIPFEKRLQHKISALLLSGKDAFTGGTFFWDGSHNGISWSNKCSVRVHRLTPTGSTEDIQGTFSFSSSTLASSTFQPILALSYRLSPHPKKLFHWPAGLPGYKLTRIHTGMQYKLIWDEGADKRFRKLVVWLLSKLASQTSALPCTLIHSGHWSTSPCSAVSLQKVESKGVREIPRQDTSDRHALRALQQNGRL</sequence>
<evidence type="ECO:0000313" key="1">
    <source>
        <dbReference type="EMBL" id="VEL34652.1"/>
    </source>
</evidence>
<protein>
    <submittedName>
        <fullName evidence="1">Uncharacterized protein</fullName>
    </submittedName>
</protein>
<reference evidence="1" key="1">
    <citation type="submission" date="2018-11" db="EMBL/GenBank/DDBJ databases">
        <authorList>
            <consortium name="Pathogen Informatics"/>
        </authorList>
    </citation>
    <scope>NUCLEOTIDE SEQUENCE</scope>
</reference>
<name>A0A3S5APJ1_9PLAT</name>
<accession>A0A3S5APJ1</accession>
<keyword evidence="2" id="KW-1185">Reference proteome</keyword>
<organism evidence="1 2">
    <name type="scientific">Protopolystoma xenopodis</name>
    <dbReference type="NCBI Taxonomy" id="117903"/>
    <lineage>
        <taxon>Eukaryota</taxon>
        <taxon>Metazoa</taxon>
        <taxon>Spiralia</taxon>
        <taxon>Lophotrochozoa</taxon>
        <taxon>Platyhelminthes</taxon>
        <taxon>Monogenea</taxon>
        <taxon>Polyopisthocotylea</taxon>
        <taxon>Polystomatidea</taxon>
        <taxon>Polystomatidae</taxon>
        <taxon>Protopolystoma</taxon>
    </lineage>
</organism>
<comment type="caution">
    <text evidence="1">The sequence shown here is derived from an EMBL/GenBank/DDBJ whole genome shotgun (WGS) entry which is preliminary data.</text>
</comment>
<dbReference type="AlphaFoldDB" id="A0A3S5APJ1"/>
<dbReference type="EMBL" id="CAAALY010248089">
    <property type="protein sequence ID" value="VEL34652.1"/>
    <property type="molecule type" value="Genomic_DNA"/>
</dbReference>
<gene>
    <name evidence="1" type="ORF">PXEA_LOCUS28092</name>
</gene>
<proteinExistence type="predicted"/>